<evidence type="ECO:0000256" key="3">
    <source>
        <dbReference type="ARBA" id="ARBA00007879"/>
    </source>
</evidence>
<dbReference type="PANTHER" id="PTHR46030">
    <property type="entry name" value="ALPHA-KETOGLUTARATE-DEPENDENT DIOXYGENASE ALKB HOMOLOG 6"/>
    <property type="match status" value="1"/>
</dbReference>
<dbReference type="GO" id="GO:0051213">
    <property type="term" value="F:dioxygenase activity"/>
    <property type="evidence" value="ECO:0007669"/>
    <property type="project" value="UniProtKB-KW"/>
</dbReference>
<dbReference type="InterPro" id="IPR027450">
    <property type="entry name" value="AlkB-like"/>
</dbReference>
<evidence type="ECO:0000313" key="10">
    <source>
        <dbReference type="EMBL" id="OQV19682.1"/>
    </source>
</evidence>
<dbReference type="OrthoDB" id="412814at2759"/>
<dbReference type="Pfam" id="PF13532">
    <property type="entry name" value="2OG-FeII_Oxy_2"/>
    <property type="match status" value="1"/>
</dbReference>
<comment type="cofactor">
    <cofactor evidence="1">
        <name>Fe(2+)</name>
        <dbReference type="ChEBI" id="CHEBI:29033"/>
    </cofactor>
</comment>
<dbReference type="EMBL" id="MTYJ01000036">
    <property type="protein sequence ID" value="OQV19682.1"/>
    <property type="molecule type" value="Genomic_DNA"/>
</dbReference>
<organism evidence="10 11">
    <name type="scientific">Hypsibius exemplaris</name>
    <name type="common">Freshwater tardigrade</name>
    <dbReference type="NCBI Taxonomy" id="2072580"/>
    <lineage>
        <taxon>Eukaryota</taxon>
        <taxon>Metazoa</taxon>
        <taxon>Ecdysozoa</taxon>
        <taxon>Tardigrada</taxon>
        <taxon>Eutardigrada</taxon>
        <taxon>Parachela</taxon>
        <taxon>Hypsibioidea</taxon>
        <taxon>Hypsibiidae</taxon>
        <taxon>Hypsibius</taxon>
    </lineage>
</organism>
<dbReference type="Gene3D" id="2.60.120.590">
    <property type="entry name" value="Alpha-ketoglutarate-dependent dioxygenase AlkB-like"/>
    <property type="match status" value="1"/>
</dbReference>
<evidence type="ECO:0000313" key="11">
    <source>
        <dbReference type="Proteomes" id="UP000192578"/>
    </source>
</evidence>
<comment type="caution">
    <text evidence="10">The sequence shown here is derived from an EMBL/GenBank/DDBJ whole genome shotgun (WGS) entry which is preliminary data.</text>
</comment>
<accession>A0A1W0WWY3</accession>
<evidence type="ECO:0000256" key="6">
    <source>
        <dbReference type="ARBA" id="ARBA00023002"/>
    </source>
</evidence>
<keyword evidence="5 10" id="KW-0223">Dioxygenase</keyword>
<dbReference type="AlphaFoldDB" id="A0A1W0WWY3"/>
<evidence type="ECO:0000256" key="2">
    <source>
        <dbReference type="ARBA" id="ARBA00004123"/>
    </source>
</evidence>
<keyword evidence="8" id="KW-0539">Nucleus</keyword>
<keyword evidence="6" id="KW-0560">Oxidoreductase</keyword>
<dbReference type="InterPro" id="IPR032862">
    <property type="entry name" value="ALKBH6"/>
</dbReference>
<evidence type="ECO:0000256" key="1">
    <source>
        <dbReference type="ARBA" id="ARBA00001954"/>
    </source>
</evidence>
<keyword evidence="7" id="KW-0408">Iron</keyword>
<dbReference type="PROSITE" id="PS51471">
    <property type="entry name" value="FE2OG_OXY"/>
    <property type="match status" value="1"/>
</dbReference>
<dbReference type="Proteomes" id="UP000192578">
    <property type="component" value="Unassembled WGS sequence"/>
</dbReference>
<comment type="subcellular location">
    <subcellularLocation>
        <location evidence="2">Nucleus</location>
    </subcellularLocation>
</comment>
<dbReference type="SUPFAM" id="SSF51197">
    <property type="entry name" value="Clavaminate synthase-like"/>
    <property type="match status" value="1"/>
</dbReference>
<dbReference type="InterPro" id="IPR037151">
    <property type="entry name" value="AlkB-like_sf"/>
</dbReference>
<sequence>MESNAVFLTENVDLELYRVKSVPNTIYYIPDFLLADEEAYLLQKVQDAPKPKWTQLTNRRLQNWGGHPHVKGMIAEDLPSWLQVYASKIGKLGLFGDKVPNHVLVNEYVAGQGIMPHVDGPVFFPTITTLNLGSHTVLDFYTTLKDEVSPTAHATSFSDVIEVDQPIPDEQSQPSDRHAFSLLLRPRSLVIIKDDVYTGYLHGIREVRNDTIDGKIANLPQTGAALGEILARETRVSLTIRLAQKTSKFKFNVFRT</sequence>
<evidence type="ECO:0000256" key="7">
    <source>
        <dbReference type="ARBA" id="ARBA00023004"/>
    </source>
</evidence>
<gene>
    <name evidence="10" type="ORF">BV898_06224</name>
</gene>
<feature type="domain" description="Fe2OG dioxygenase" evidence="9">
    <location>
        <begin position="99"/>
        <end position="244"/>
    </location>
</feature>
<dbReference type="GO" id="GO:0005634">
    <property type="term" value="C:nucleus"/>
    <property type="evidence" value="ECO:0007669"/>
    <property type="project" value="UniProtKB-SubCell"/>
</dbReference>
<name>A0A1W0WWY3_HYPEX</name>
<proteinExistence type="inferred from homology"/>
<reference evidence="11" key="1">
    <citation type="submission" date="2017-01" db="EMBL/GenBank/DDBJ databases">
        <title>Comparative genomics of anhydrobiosis in the tardigrade Hypsibius dujardini.</title>
        <authorList>
            <person name="Yoshida Y."/>
            <person name="Koutsovoulos G."/>
            <person name="Laetsch D."/>
            <person name="Stevens L."/>
            <person name="Kumar S."/>
            <person name="Horikawa D."/>
            <person name="Ishino K."/>
            <person name="Komine S."/>
            <person name="Tomita M."/>
            <person name="Blaxter M."/>
            <person name="Arakawa K."/>
        </authorList>
    </citation>
    <scope>NUCLEOTIDE SEQUENCE [LARGE SCALE GENOMIC DNA]</scope>
    <source>
        <strain evidence="11">Z151</strain>
    </source>
</reference>
<evidence type="ECO:0000256" key="4">
    <source>
        <dbReference type="ARBA" id="ARBA00022723"/>
    </source>
</evidence>
<keyword evidence="11" id="KW-1185">Reference proteome</keyword>
<evidence type="ECO:0000259" key="9">
    <source>
        <dbReference type="PROSITE" id="PS51471"/>
    </source>
</evidence>
<protein>
    <submittedName>
        <fullName evidence="10">Alpha-ketoglutarate-dependent dioxygenase alkB-like protein 6</fullName>
    </submittedName>
</protein>
<dbReference type="InterPro" id="IPR005123">
    <property type="entry name" value="Oxoglu/Fe-dep_dioxygenase_dom"/>
</dbReference>
<evidence type="ECO:0000256" key="8">
    <source>
        <dbReference type="ARBA" id="ARBA00023242"/>
    </source>
</evidence>
<dbReference type="GO" id="GO:0046872">
    <property type="term" value="F:metal ion binding"/>
    <property type="evidence" value="ECO:0007669"/>
    <property type="project" value="UniProtKB-KW"/>
</dbReference>
<evidence type="ECO:0000256" key="5">
    <source>
        <dbReference type="ARBA" id="ARBA00022964"/>
    </source>
</evidence>
<dbReference type="PANTHER" id="PTHR46030:SF1">
    <property type="entry name" value="ALPHA-KETOGLUTARATE-DEPENDENT DIOXYGENASE ALKB HOMOLOG 6"/>
    <property type="match status" value="1"/>
</dbReference>
<keyword evidence="4" id="KW-0479">Metal-binding</keyword>
<comment type="similarity">
    <text evidence="3">Belongs to the alkB family.</text>
</comment>